<dbReference type="InterPro" id="IPR036388">
    <property type="entry name" value="WH-like_DNA-bd_sf"/>
</dbReference>
<accession>A0A1I2F0F7</accession>
<sequence>MRLTTRGKMAVTAITDLALRSHGGPVALPGISTRQGISLSYLEDIFGALRRAGLVTSIRGPGGGYTLTRAPQELSVAEIVSASEKFMMRPPTKASAPEDDATDLPSAEMTEELWTSFHSRVKEYLQSITVADLLKQQGVQAVRDVTQAGRSPRSASRRSVRTQLPSGNVPNSVFALGRLGSA</sequence>
<evidence type="ECO:0000256" key="1">
    <source>
        <dbReference type="ARBA" id="ARBA00023125"/>
    </source>
</evidence>
<dbReference type="InterPro" id="IPR030489">
    <property type="entry name" value="TR_Rrf2-type_CS"/>
</dbReference>
<evidence type="ECO:0000313" key="3">
    <source>
        <dbReference type="EMBL" id="SFE98489.1"/>
    </source>
</evidence>
<dbReference type="EMBL" id="FONX01000009">
    <property type="protein sequence ID" value="SFE98489.1"/>
    <property type="molecule type" value="Genomic_DNA"/>
</dbReference>
<dbReference type="AlphaFoldDB" id="A0A1I2F0F7"/>
<dbReference type="PANTHER" id="PTHR33221:SF5">
    <property type="entry name" value="HTH-TYPE TRANSCRIPTIONAL REGULATOR ISCR"/>
    <property type="match status" value="1"/>
</dbReference>
<dbReference type="Proteomes" id="UP000199119">
    <property type="component" value="Unassembled WGS sequence"/>
</dbReference>
<dbReference type="PROSITE" id="PS01332">
    <property type="entry name" value="HTH_RRF2_1"/>
    <property type="match status" value="1"/>
</dbReference>
<keyword evidence="4" id="KW-1185">Reference proteome</keyword>
<feature type="region of interest" description="Disordered" evidence="2">
    <location>
        <begin position="144"/>
        <end position="167"/>
    </location>
</feature>
<dbReference type="PROSITE" id="PS51197">
    <property type="entry name" value="HTH_RRF2_2"/>
    <property type="match status" value="1"/>
</dbReference>
<name>A0A1I2F0F7_9BURK</name>
<dbReference type="STRING" id="1177982.SAMN04489711_10912"/>
<dbReference type="GO" id="GO:0005829">
    <property type="term" value="C:cytosol"/>
    <property type="evidence" value="ECO:0007669"/>
    <property type="project" value="TreeGrafter"/>
</dbReference>
<dbReference type="PANTHER" id="PTHR33221">
    <property type="entry name" value="WINGED HELIX-TURN-HELIX TRANSCRIPTIONAL REGULATOR, RRF2 FAMILY"/>
    <property type="match status" value="1"/>
</dbReference>
<protein>
    <submittedName>
        <fullName evidence="3">Transcriptional regulator, BadM/Rrf2 family</fullName>
    </submittedName>
</protein>
<dbReference type="OrthoDB" id="9800519at2"/>
<evidence type="ECO:0000313" key="4">
    <source>
        <dbReference type="Proteomes" id="UP000199119"/>
    </source>
</evidence>
<dbReference type="InterPro" id="IPR000944">
    <property type="entry name" value="Tscrpt_reg_Rrf2"/>
</dbReference>
<proteinExistence type="predicted"/>
<gene>
    <name evidence="3" type="ORF">SAMN04489711_10912</name>
</gene>
<dbReference type="Gene3D" id="1.10.10.10">
    <property type="entry name" value="Winged helix-like DNA-binding domain superfamily/Winged helix DNA-binding domain"/>
    <property type="match status" value="1"/>
</dbReference>
<organism evidence="3 4">
    <name type="scientific">Paracidovorax wautersii</name>
    <dbReference type="NCBI Taxonomy" id="1177982"/>
    <lineage>
        <taxon>Bacteria</taxon>
        <taxon>Pseudomonadati</taxon>
        <taxon>Pseudomonadota</taxon>
        <taxon>Betaproteobacteria</taxon>
        <taxon>Burkholderiales</taxon>
        <taxon>Comamonadaceae</taxon>
        <taxon>Paracidovorax</taxon>
    </lineage>
</organism>
<dbReference type="SUPFAM" id="SSF46785">
    <property type="entry name" value="Winged helix' DNA-binding domain"/>
    <property type="match status" value="1"/>
</dbReference>
<reference evidence="4" key="1">
    <citation type="submission" date="2016-10" db="EMBL/GenBank/DDBJ databases">
        <authorList>
            <person name="Varghese N."/>
            <person name="Submissions S."/>
        </authorList>
    </citation>
    <scope>NUCLEOTIDE SEQUENCE [LARGE SCALE GENOMIC DNA]</scope>
    <source>
        <strain evidence="4">DSM 27981</strain>
    </source>
</reference>
<dbReference type="RefSeq" id="WP_092940029.1">
    <property type="nucleotide sequence ID" value="NZ_FONX01000009.1"/>
</dbReference>
<evidence type="ECO:0000256" key="2">
    <source>
        <dbReference type="SAM" id="MobiDB-lite"/>
    </source>
</evidence>
<dbReference type="NCBIfam" id="TIGR00738">
    <property type="entry name" value="rrf2_super"/>
    <property type="match status" value="1"/>
</dbReference>
<dbReference type="GO" id="GO:0003700">
    <property type="term" value="F:DNA-binding transcription factor activity"/>
    <property type="evidence" value="ECO:0007669"/>
    <property type="project" value="TreeGrafter"/>
</dbReference>
<dbReference type="GO" id="GO:0003677">
    <property type="term" value="F:DNA binding"/>
    <property type="evidence" value="ECO:0007669"/>
    <property type="project" value="UniProtKB-KW"/>
</dbReference>
<dbReference type="Pfam" id="PF02082">
    <property type="entry name" value="Rrf2"/>
    <property type="match status" value="1"/>
</dbReference>
<keyword evidence="1" id="KW-0238">DNA-binding</keyword>
<dbReference type="InterPro" id="IPR036390">
    <property type="entry name" value="WH_DNA-bd_sf"/>
</dbReference>